<sequence>MVNNYALKQAALSLESDLAGEFPIYIYWSQCQSLMLYSTSLVALLNDNRVPKPLKVSNEGVSFLLQSGVVPPPKTAYENIYILGVGDKADISTLNNKIYINFSHHFPFSHSGRTLDSGFKPDDNVILEKLAEAAVSRVDHSKPCFLFHSAGKDSNTIALALAEAGWQDQVTLVTHKSKGKADESEISARIAKRLGFKHKTLHEVDELTSAHKSDIDNYFLMAPFPSTDNVTLAYPLYLQQMPELKGANLIDGGGNDIYMGLPPSIRDCRIMPLSRLTQHASFVRRCVRSESLISLLVRTPAEWCGVSGLSFADTKKLFPAASSVYPYWSRESGLRKNLDLLDFKTSLLAPIVASEMHIRKARNFSDSIGANLVLPFANEAVARYFYSASECYLFDRKKLRNKVILRDLLKERLKLDSDVIGKKGWSYDSSSITLKNWNWMRQEIIRCSLWDFSSLEKIVSRLRCNVELNRGSAGRSMRLLYRIYLLSAWHNNNCYLN</sequence>
<proteinExistence type="predicted"/>
<dbReference type="AlphaFoldDB" id="A0A397NSC5"/>
<organism evidence="1 2">
    <name type="scientific">Ectopseudomonas oleovorans</name>
    <name type="common">Pseudomonas oleovorans</name>
    <dbReference type="NCBI Taxonomy" id="301"/>
    <lineage>
        <taxon>Bacteria</taxon>
        <taxon>Pseudomonadati</taxon>
        <taxon>Pseudomonadota</taxon>
        <taxon>Gammaproteobacteria</taxon>
        <taxon>Pseudomonadales</taxon>
        <taxon>Pseudomonadaceae</taxon>
        <taxon>Ectopseudomonas</taxon>
    </lineage>
</organism>
<dbReference type="Proteomes" id="UP000265836">
    <property type="component" value="Unassembled WGS sequence"/>
</dbReference>
<dbReference type="SUPFAM" id="SSF52402">
    <property type="entry name" value="Adenine nucleotide alpha hydrolases-like"/>
    <property type="match status" value="1"/>
</dbReference>
<reference evidence="1 2" key="1">
    <citation type="submission" date="2018-08" db="EMBL/GenBank/DDBJ databases">
        <title>Genome sequencing of rice bacterial endophytes.</title>
        <authorList>
            <person name="Venturi V."/>
        </authorList>
    </citation>
    <scope>NUCLEOTIDE SEQUENCE [LARGE SCALE GENOMIC DNA]</scope>
    <source>
        <strain evidence="1 2">E1205</strain>
    </source>
</reference>
<gene>
    <name evidence="1" type="ORF">DFO61_0813</name>
</gene>
<comment type="caution">
    <text evidence="1">The sequence shown here is derived from an EMBL/GenBank/DDBJ whole genome shotgun (WGS) entry which is preliminary data.</text>
</comment>
<dbReference type="Gene3D" id="3.40.50.620">
    <property type="entry name" value="HUPs"/>
    <property type="match status" value="1"/>
</dbReference>
<protein>
    <submittedName>
        <fullName evidence="1">Asparagine synthase (Glutamine-hydrolysing)</fullName>
    </submittedName>
</protein>
<dbReference type="RefSeq" id="WP_119691617.1">
    <property type="nucleotide sequence ID" value="NZ_QXDA01000001.1"/>
</dbReference>
<dbReference type="InterPro" id="IPR014729">
    <property type="entry name" value="Rossmann-like_a/b/a_fold"/>
</dbReference>
<name>A0A397NSC5_ECTOL</name>
<evidence type="ECO:0000313" key="1">
    <source>
        <dbReference type="EMBL" id="RIA36341.1"/>
    </source>
</evidence>
<accession>A0A397NSC5</accession>
<dbReference type="EMBL" id="QXDA01000001">
    <property type="protein sequence ID" value="RIA36341.1"/>
    <property type="molecule type" value="Genomic_DNA"/>
</dbReference>
<evidence type="ECO:0000313" key="2">
    <source>
        <dbReference type="Proteomes" id="UP000265836"/>
    </source>
</evidence>